<reference evidence="1" key="1">
    <citation type="submission" date="2022-01" db="EMBL/GenBank/DDBJ databases">
        <authorList>
            <person name="Long X."/>
        </authorList>
    </citation>
    <scope>NUCLEOTIDE SEQUENCE</scope>
</reference>
<evidence type="ECO:0008006" key="3">
    <source>
        <dbReference type="Google" id="ProtNLM"/>
    </source>
</evidence>
<protein>
    <recommendedName>
        <fullName evidence="3">Tail fiber protein</fullName>
    </recommendedName>
</protein>
<dbReference type="RefSeq" id="YP_010773320.1">
    <property type="nucleotide sequence ID" value="NC_074662.1"/>
</dbReference>
<name>A0A9E7C725_9CAUD</name>
<evidence type="ECO:0000313" key="2">
    <source>
        <dbReference type="Proteomes" id="UP001055334"/>
    </source>
</evidence>
<dbReference type="EMBL" id="OM141125">
    <property type="protein sequence ID" value="ULG00140.1"/>
    <property type="molecule type" value="Genomic_DNA"/>
</dbReference>
<evidence type="ECO:0000313" key="1">
    <source>
        <dbReference type="EMBL" id="ULG00140.1"/>
    </source>
</evidence>
<keyword evidence="2" id="KW-1185">Reference proteome</keyword>
<proteinExistence type="predicted"/>
<organism evidence="1 2">
    <name type="scientific">Pseudomonas phage PP9W2</name>
    <dbReference type="NCBI Taxonomy" id="2914450"/>
    <lineage>
        <taxon>Viruses</taxon>
        <taxon>Duplodnaviria</taxon>
        <taxon>Heunggongvirae</taxon>
        <taxon>Uroviricota</taxon>
        <taxon>Caudoviricetes</taxon>
        <taxon>Haihevirus</taxon>
        <taxon>Haihevirus PP9W2</taxon>
    </lineage>
</organism>
<dbReference type="KEGG" id="vg:80397596"/>
<dbReference type="Proteomes" id="UP001055334">
    <property type="component" value="Segment"/>
</dbReference>
<dbReference type="GeneID" id="80397596"/>
<accession>A0A9E7C725</accession>
<sequence>MSYGMRTRSAGGSILFDSNNYSLRMVYRRDLGNIPQGLSVTVPGFDGSKGVMFVVCNTPDSRSWIPRHTISGSTIAFGWSGDVTANYTLYAVMFS</sequence>